<keyword evidence="4" id="KW-0964">Secreted</keyword>
<gene>
    <name evidence="17" type="ORF">FRY97_06105</name>
</gene>
<feature type="domain" description="DUF11" evidence="13">
    <location>
        <begin position="788"/>
        <end position="882"/>
    </location>
</feature>
<evidence type="ECO:0000259" key="13">
    <source>
        <dbReference type="Pfam" id="PF01345"/>
    </source>
</evidence>
<dbReference type="GO" id="GO:0006508">
    <property type="term" value="P:proteolysis"/>
    <property type="evidence" value="ECO:0007669"/>
    <property type="project" value="UniProtKB-KW"/>
</dbReference>
<evidence type="ECO:0000256" key="5">
    <source>
        <dbReference type="ARBA" id="ARBA00022670"/>
    </source>
</evidence>
<dbReference type="Gene3D" id="3.10.170.10">
    <property type="match status" value="1"/>
</dbReference>
<dbReference type="InterPro" id="IPR046450">
    <property type="entry name" value="PA_dom_sf"/>
</dbReference>
<dbReference type="InterPro" id="IPR050371">
    <property type="entry name" value="Fungal_virulence_M36"/>
</dbReference>
<dbReference type="InterPro" id="IPR027268">
    <property type="entry name" value="Peptidase_M4/M1_CTD_sf"/>
</dbReference>
<dbReference type="GO" id="GO:0005615">
    <property type="term" value="C:extracellular space"/>
    <property type="evidence" value="ECO:0007669"/>
    <property type="project" value="InterPro"/>
</dbReference>
<dbReference type="AlphaFoldDB" id="A0A5C6RVG9"/>
<keyword evidence="9" id="KW-0862">Zinc</keyword>
<dbReference type="InterPro" id="IPR047589">
    <property type="entry name" value="DUF11_rpt"/>
</dbReference>
<feature type="domain" description="PA" evidence="14">
    <location>
        <begin position="470"/>
        <end position="546"/>
    </location>
</feature>
<dbReference type="SUPFAM" id="SSF52025">
    <property type="entry name" value="PA domain"/>
    <property type="match status" value="1"/>
</dbReference>
<dbReference type="Pfam" id="PF02225">
    <property type="entry name" value="PA"/>
    <property type="match status" value="1"/>
</dbReference>
<dbReference type="SUPFAM" id="SSF55486">
    <property type="entry name" value="Metalloproteases ('zincins'), catalytic domain"/>
    <property type="match status" value="1"/>
</dbReference>
<evidence type="ECO:0000256" key="1">
    <source>
        <dbReference type="ARBA" id="ARBA00001947"/>
    </source>
</evidence>
<keyword evidence="11" id="KW-0865">Zymogen</keyword>
<proteinExistence type="inferred from homology"/>
<evidence type="ECO:0000256" key="8">
    <source>
        <dbReference type="ARBA" id="ARBA00022801"/>
    </source>
</evidence>
<feature type="domain" description="FTP" evidence="15">
    <location>
        <begin position="52"/>
        <end position="101"/>
    </location>
</feature>
<dbReference type="NCBIfam" id="TIGR04183">
    <property type="entry name" value="Por_Secre_tail"/>
    <property type="match status" value="1"/>
</dbReference>
<evidence type="ECO:0000256" key="6">
    <source>
        <dbReference type="ARBA" id="ARBA00022723"/>
    </source>
</evidence>
<dbReference type="Proteomes" id="UP000321580">
    <property type="component" value="Unassembled WGS sequence"/>
</dbReference>
<comment type="caution">
    <text evidence="17">The sequence shown here is derived from an EMBL/GenBank/DDBJ whole genome shotgun (WGS) entry which is preliminary data.</text>
</comment>
<evidence type="ECO:0000256" key="12">
    <source>
        <dbReference type="SAM" id="SignalP"/>
    </source>
</evidence>
<dbReference type="GO" id="GO:0004222">
    <property type="term" value="F:metalloendopeptidase activity"/>
    <property type="evidence" value="ECO:0007669"/>
    <property type="project" value="InterPro"/>
</dbReference>
<dbReference type="CDD" id="cd04818">
    <property type="entry name" value="PA_subtilisin_1"/>
    <property type="match status" value="1"/>
</dbReference>
<dbReference type="InterPro" id="IPR026444">
    <property type="entry name" value="Secre_tail"/>
</dbReference>
<keyword evidence="10" id="KW-0482">Metalloprotease</keyword>
<dbReference type="NCBIfam" id="TIGR01451">
    <property type="entry name" value="B_ant_repeat"/>
    <property type="match status" value="1"/>
</dbReference>
<organism evidence="17 18">
    <name type="scientific">Phaeodactylibacter luteus</name>
    <dbReference type="NCBI Taxonomy" id="1564516"/>
    <lineage>
        <taxon>Bacteria</taxon>
        <taxon>Pseudomonadati</taxon>
        <taxon>Bacteroidota</taxon>
        <taxon>Saprospiria</taxon>
        <taxon>Saprospirales</taxon>
        <taxon>Haliscomenobacteraceae</taxon>
        <taxon>Phaeodactylibacter</taxon>
    </lineage>
</organism>
<dbReference type="PANTHER" id="PTHR33478">
    <property type="entry name" value="EXTRACELLULAR METALLOPROTEINASE MEP"/>
    <property type="match status" value="1"/>
</dbReference>
<name>A0A5C6RVG9_9BACT</name>
<comment type="similarity">
    <text evidence="3">Belongs to the peptidase M36 family.</text>
</comment>
<dbReference type="NCBIfam" id="NF038113">
    <property type="entry name" value="T9SSA_dep_M36"/>
    <property type="match status" value="1"/>
</dbReference>
<evidence type="ECO:0000259" key="16">
    <source>
        <dbReference type="Pfam" id="PF18962"/>
    </source>
</evidence>
<evidence type="ECO:0000256" key="10">
    <source>
        <dbReference type="ARBA" id="ARBA00023049"/>
    </source>
</evidence>
<evidence type="ECO:0000256" key="2">
    <source>
        <dbReference type="ARBA" id="ARBA00004613"/>
    </source>
</evidence>
<evidence type="ECO:0000259" key="15">
    <source>
        <dbReference type="Pfam" id="PF07504"/>
    </source>
</evidence>
<evidence type="ECO:0000256" key="11">
    <source>
        <dbReference type="ARBA" id="ARBA00023145"/>
    </source>
</evidence>
<evidence type="ECO:0000256" key="9">
    <source>
        <dbReference type="ARBA" id="ARBA00022833"/>
    </source>
</evidence>
<evidence type="ECO:0000313" key="17">
    <source>
        <dbReference type="EMBL" id="TXB65550.1"/>
    </source>
</evidence>
<dbReference type="Pfam" id="PF01345">
    <property type="entry name" value="DUF11"/>
    <property type="match status" value="1"/>
</dbReference>
<evidence type="ECO:0000256" key="3">
    <source>
        <dbReference type="ARBA" id="ARBA00006006"/>
    </source>
</evidence>
<evidence type="ECO:0000256" key="7">
    <source>
        <dbReference type="ARBA" id="ARBA00022729"/>
    </source>
</evidence>
<keyword evidence="18" id="KW-1185">Reference proteome</keyword>
<comment type="subcellular location">
    <subcellularLocation>
        <location evidence="2">Secreted</location>
    </subcellularLocation>
</comment>
<sequence length="1180" mass="127456">MKKTITPILTLIAALLFVPALQAQLQTPLDVALRYMEKAPADWGLAPDDTKDLVLRDQVGSRHNNTTHLYFNQRYAGIEVYNAINGVHVKGGEVVFATNRFVPEVAAKINTTVPALTPFQAIEAAATELGVILDARLAQTAEEGDRYTFEGGNLANSPIPVQLVFQPTKKQGLRLAWDLSIDMASSADYWSLRVDALTGEVIGRQNWTVKCDFGAPDAHHHAHNCAHQAAAAPALPAAEALAMQNMQMQADGAVYNVFALLAESPIHGPRVIVSNPADTLASPFGWHDTNGEAGPEYTITRGNNAHAFLDLDNSDTPQGDEPDGGEDLIFDFPLDLNEEPQTYQEAAVTQLFYMNNMMHDITYAYGFDEQAGNFQQNNYSRGGVGNDYVLAQAQDGGGTNNANFATPPDGGNGRMQMYLWTGGGSIFSVNAPQPVAGGYEVQAATFGAPITEDPVTGDGLIADDGSPEGSLACNALINGDEMAGKVAIIDRGGCEFGLKALNAQNAGAIAAIICNFEDELVGMAGGAVGGQVTIPVVSMGLTDCQTIRQFSGQGLNVTFQVPADNGPEFIDGDLDNGIIAHEYGHGISNRLTGGPSAAGCLGNDEQMGEGWSDYFALISTVQPGENGELPRGIGTFALRQETTGPGIRRQRYSTDMSVNDQVYDDVKSTTAPHPLGEVWAAVTWDLYWAMVDQYGWDPDPVNGTGGNNMAIQLVMDGMKLQACSPGFEDGRDAIMAADMINYDGAHECLIWEVFARRGMGFFMDQGSSDNRNDNQQDFEARPECIQELKISKTVTPLIQPGDPVEVTLSIINHKGEPVSGVMIEDEIPAGLTYAPGSETGATATLGDGVVTFEVGELANGESMTITYTMDSDEGIFSTTQFIDDMENGDDNWFFLNLNPDGFDVWQISDLDAYSGENSWFVLNNEAENDQVFFLREQIEVTGEQPVMRFFHKYNTEIGFDGGLVEISLDDESWFRIPDKFIRGGYNSTLDYQTLVIPFLDAFSGNSGEGWVSSYIDLSEYAGQMVNIRFRFGSDAANVPLDGTPGWFVDDIELMDMVNYNGEACISSDQGDLACAAAREKGTIVDSQLPTRTQEELPADAVAVFPNPAQGQLHVALDLAGEEDAVISLVAMDGRRVMQQEVRLDGQYQMSTLNVSSLPAGMYFVRVESGSKAATRKVVIR</sequence>
<dbReference type="InterPro" id="IPR001842">
    <property type="entry name" value="Peptidase_M36"/>
</dbReference>
<comment type="cofactor">
    <cofactor evidence="1">
        <name>Zn(2+)</name>
        <dbReference type="ChEBI" id="CHEBI:29105"/>
    </cofactor>
</comment>
<dbReference type="EMBL" id="VOOR01000009">
    <property type="protein sequence ID" value="TXB65550.1"/>
    <property type="molecule type" value="Genomic_DNA"/>
</dbReference>
<reference evidence="17 18" key="1">
    <citation type="submission" date="2019-08" db="EMBL/GenBank/DDBJ databases">
        <title>Genome of Phaeodactylibacter luteus.</title>
        <authorList>
            <person name="Bowman J.P."/>
        </authorList>
    </citation>
    <scope>NUCLEOTIDE SEQUENCE [LARGE SCALE GENOMIC DNA]</scope>
    <source>
        <strain evidence="17 18">KCTC 42180</strain>
    </source>
</reference>
<feature type="chain" id="PRO_5022673119" evidence="12">
    <location>
        <begin position="24"/>
        <end position="1180"/>
    </location>
</feature>
<dbReference type="OrthoDB" id="5377264at2"/>
<dbReference type="Pfam" id="PF02128">
    <property type="entry name" value="Peptidase_M36"/>
    <property type="match status" value="1"/>
</dbReference>
<feature type="signal peptide" evidence="12">
    <location>
        <begin position="1"/>
        <end position="23"/>
    </location>
</feature>
<dbReference type="Pfam" id="PF07504">
    <property type="entry name" value="FTP"/>
    <property type="match status" value="1"/>
</dbReference>
<evidence type="ECO:0000313" key="18">
    <source>
        <dbReference type="Proteomes" id="UP000321580"/>
    </source>
</evidence>
<dbReference type="Gene3D" id="3.50.30.30">
    <property type="match status" value="1"/>
</dbReference>
<evidence type="ECO:0000259" key="14">
    <source>
        <dbReference type="Pfam" id="PF02225"/>
    </source>
</evidence>
<keyword evidence="7 12" id="KW-0732">Signal</keyword>
<dbReference type="Gene3D" id="1.10.390.10">
    <property type="entry name" value="Neutral Protease Domain 2"/>
    <property type="match status" value="1"/>
</dbReference>
<dbReference type="PANTHER" id="PTHR33478:SF1">
    <property type="entry name" value="EXTRACELLULAR METALLOPROTEINASE MEP"/>
    <property type="match status" value="1"/>
</dbReference>
<dbReference type="Pfam" id="PF18962">
    <property type="entry name" value="Por_Secre_tail"/>
    <property type="match status" value="1"/>
</dbReference>
<accession>A0A5C6RVG9</accession>
<protein>
    <submittedName>
        <fullName evidence="17">T9SS type A sorting domain-containing protein</fullName>
    </submittedName>
</protein>
<keyword evidence="6" id="KW-0479">Metal-binding</keyword>
<feature type="domain" description="Secretion system C-terminal sorting" evidence="16">
    <location>
        <begin position="1103"/>
        <end position="1179"/>
    </location>
</feature>
<dbReference type="InterPro" id="IPR011096">
    <property type="entry name" value="FTP_domain"/>
</dbReference>
<keyword evidence="8" id="KW-0378">Hydrolase</keyword>
<dbReference type="RefSeq" id="WP_147166559.1">
    <property type="nucleotide sequence ID" value="NZ_VOOR01000009.1"/>
</dbReference>
<keyword evidence="5" id="KW-0645">Protease</keyword>
<dbReference type="InterPro" id="IPR001434">
    <property type="entry name" value="OmcB-like_DUF11"/>
</dbReference>
<dbReference type="CDD" id="cd09596">
    <property type="entry name" value="M36"/>
    <property type="match status" value="1"/>
</dbReference>
<evidence type="ECO:0000256" key="4">
    <source>
        <dbReference type="ARBA" id="ARBA00022525"/>
    </source>
</evidence>
<dbReference type="InterPro" id="IPR003137">
    <property type="entry name" value="PA_domain"/>
</dbReference>
<dbReference type="GO" id="GO:0008270">
    <property type="term" value="F:zinc ion binding"/>
    <property type="evidence" value="ECO:0007669"/>
    <property type="project" value="InterPro"/>
</dbReference>